<dbReference type="AlphaFoldDB" id="A0A0C1YIB3"/>
<organism evidence="1">
    <name type="scientific">Lyngbya confervoides BDU141951</name>
    <dbReference type="NCBI Taxonomy" id="1574623"/>
    <lineage>
        <taxon>Bacteria</taxon>
        <taxon>Bacillati</taxon>
        <taxon>Cyanobacteriota</taxon>
        <taxon>Cyanophyceae</taxon>
        <taxon>Oscillatoriophycideae</taxon>
        <taxon>Oscillatoriales</taxon>
        <taxon>Microcoleaceae</taxon>
        <taxon>Lyngbya</taxon>
    </lineage>
</organism>
<evidence type="ECO:0000313" key="1">
    <source>
        <dbReference type="EMBL" id="NEV68819.1"/>
    </source>
</evidence>
<protein>
    <submittedName>
        <fullName evidence="1">DUF5357 domain-containing protein</fullName>
    </submittedName>
</protein>
<sequence>MIKFLQGLWARISGFLFPADYYAWQTLIYLGIFSFTMSWVARLTVGKGFTVNLIATGGWLFFALGIGWFLEEAKVRFFGIPVAPWVMGAIACLYIFGIMPWGSWEVGLMSWPLISVAIIAVPSFLTWELQPKLPPPPVRQQLILLTLLALLFSNWFQLYFRLQTWFDSYPSLLADDFARSGFVFRASEPPAEKARGIVLLTSAETEITKELDNTPWPYVERWLLGLDERLATIENSTVASLTSPQESDLWQLQAVSDALENGSYVLNLMALWSGPASTQDGYYLTKTCVVQPRTVVAATPDTPPGEQPPPMARVECDLATPKTAGRPTLPSVSN</sequence>
<comment type="caution">
    <text evidence="1">The sequence shown here is derived from an EMBL/GenBank/DDBJ whole genome shotgun (WGS) entry which is preliminary data.</text>
</comment>
<proteinExistence type="predicted"/>
<dbReference type="InterPro" id="IPR020360">
    <property type="entry name" value="Uncharacterised_alr2393"/>
</dbReference>
<accession>A0A0C1YIB3</accession>
<name>A0A0C1YIB3_9CYAN</name>
<reference evidence="1" key="2">
    <citation type="journal article" date="2015" name="Genome Announc.">
        <title>Draft Genome Sequence of Filamentous Marine Cyanobacterium Lyngbya confervoides Strain BDU141951.</title>
        <authorList>
            <person name="Chandrababunaidu M.M."/>
            <person name="Sen D."/>
            <person name="Tripathy S."/>
        </authorList>
    </citation>
    <scope>NUCLEOTIDE SEQUENCE</scope>
    <source>
        <strain evidence="1">BDU141951</strain>
    </source>
</reference>
<dbReference type="Pfam" id="PF17310">
    <property type="entry name" value="DUF5357"/>
    <property type="match status" value="1"/>
</dbReference>
<dbReference type="EMBL" id="JTHE02000003">
    <property type="protein sequence ID" value="NEV68819.1"/>
    <property type="molecule type" value="Genomic_DNA"/>
</dbReference>
<gene>
    <name evidence="1" type="ORF">QQ91_017095</name>
</gene>
<reference evidence="1" key="3">
    <citation type="submission" date="2020-02" db="EMBL/GenBank/DDBJ databases">
        <authorList>
            <person name="Sarangi A.N."/>
            <person name="Ghosh S."/>
            <person name="Mukherjee M."/>
            <person name="Tripathy S."/>
        </authorList>
    </citation>
    <scope>NUCLEOTIDE SEQUENCE</scope>
    <source>
        <strain evidence="1">BDU141951</strain>
    </source>
</reference>
<reference evidence="1" key="1">
    <citation type="submission" date="2014-11" db="EMBL/GenBank/DDBJ databases">
        <authorList>
            <person name="Malar M.C."/>
            <person name="Sen D."/>
            <person name="Tripathy S."/>
        </authorList>
    </citation>
    <scope>NUCLEOTIDE SEQUENCE</scope>
    <source>
        <strain evidence="1">BDU141951</strain>
    </source>
</reference>